<keyword evidence="2" id="KW-1185">Reference proteome</keyword>
<reference evidence="1 2" key="1">
    <citation type="submission" date="2009-02" db="EMBL/GenBank/DDBJ databases">
        <title>The Genome Sequence of Fusobacterium sp. 3_1_5R.</title>
        <authorList>
            <consortium name="The Broad Institute Genome Sequencing Platform"/>
            <person name="Ward D."/>
            <person name="Young S.K."/>
            <person name="Kodira C.D."/>
            <person name="Zeng Q."/>
            <person name="Koehrsen M."/>
            <person name="Alvarado L."/>
            <person name="Berlin A."/>
            <person name="Borenstein D."/>
            <person name="Chen Z."/>
            <person name="Engels R."/>
            <person name="Freedman E."/>
            <person name="Gellesch M."/>
            <person name="Goldberg J."/>
            <person name="Griggs A."/>
            <person name="Gujja S."/>
            <person name="Heiman D."/>
            <person name="Hepburn T."/>
            <person name="Howarth C."/>
            <person name="Jen D."/>
            <person name="Larson L."/>
            <person name="Lewis B."/>
            <person name="Mehta T."/>
            <person name="Park D."/>
            <person name="Pearson M."/>
            <person name="Roberts A."/>
            <person name="Saif S."/>
            <person name="Shea T."/>
            <person name="Shenoy N."/>
            <person name="Sisk P."/>
            <person name="Stolte C."/>
            <person name="Sykes S."/>
            <person name="Walk T."/>
            <person name="White J."/>
            <person name="Yandava C."/>
            <person name="Allen-Vercoe E."/>
            <person name="Strauss J."/>
            <person name="Ambrose C."/>
            <person name="Lander E."/>
            <person name="Nusbaum C."/>
            <person name="Galagan J."/>
            <person name="Birren B."/>
        </authorList>
    </citation>
    <scope>NUCLEOTIDE SEQUENCE [LARGE SCALE GENOMIC DNA]</scope>
    <source>
        <strain evidence="1 2">3_1_5R</strain>
    </source>
</reference>
<dbReference type="AlphaFoldDB" id="E5BFE3"/>
<dbReference type="EMBL" id="GG657971">
    <property type="protein sequence ID" value="EFS20824.1"/>
    <property type="molecule type" value="Genomic_DNA"/>
</dbReference>
<accession>E5BFE3</accession>
<gene>
    <name evidence="1" type="ORF">FSBG_00321</name>
</gene>
<sequence length="78" mass="9398">MIGMLKYFIVIFSFYYALCQALGQFQYFVIPHVTWEKVEKKKKYKHKDDIQEKLGKLGKLKKDRRNDAKARNIRSKRA</sequence>
<protein>
    <submittedName>
        <fullName evidence="1">Uncharacterized protein</fullName>
    </submittedName>
</protein>
<dbReference type="Proteomes" id="UP000002975">
    <property type="component" value="Unassembled WGS sequence"/>
</dbReference>
<evidence type="ECO:0000313" key="2">
    <source>
        <dbReference type="Proteomes" id="UP000002975"/>
    </source>
</evidence>
<evidence type="ECO:0000313" key="1">
    <source>
        <dbReference type="EMBL" id="EFS20824.1"/>
    </source>
</evidence>
<organism evidence="1 2">
    <name type="scientific">Fusobacterium gonidiaformans 3-1-5R</name>
    <dbReference type="NCBI Taxonomy" id="469605"/>
    <lineage>
        <taxon>Bacteria</taxon>
        <taxon>Fusobacteriati</taxon>
        <taxon>Fusobacteriota</taxon>
        <taxon>Fusobacteriia</taxon>
        <taxon>Fusobacteriales</taxon>
        <taxon>Fusobacteriaceae</taxon>
        <taxon>Fusobacterium</taxon>
    </lineage>
</organism>
<proteinExistence type="predicted"/>
<dbReference type="HOGENOM" id="CLU_2616894_0_0_0"/>
<name>E5BFE3_9FUSO</name>
<dbReference type="BioCyc" id="FSP469605-HMP:GTSP-324-MONOMER"/>